<evidence type="ECO:0000313" key="4">
    <source>
        <dbReference type="Proteomes" id="UP000478208"/>
    </source>
</evidence>
<accession>A0A6L6U6C6</accession>
<proteinExistence type="predicted"/>
<dbReference type="InterPro" id="IPR000601">
    <property type="entry name" value="PKD_dom"/>
</dbReference>
<dbReference type="InterPro" id="IPR035986">
    <property type="entry name" value="PKD_dom_sf"/>
</dbReference>
<feature type="chain" id="PRO_5026850267" evidence="1">
    <location>
        <begin position="20"/>
        <end position="696"/>
    </location>
</feature>
<dbReference type="SUPFAM" id="SSF49785">
    <property type="entry name" value="Galactose-binding domain-like"/>
    <property type="match status" value="1"/>
</dbReference>
<organism evidence="3 4">
    <name type="scientific">Winogradskyella endarachnes</name>
    <dbReference type="NCBI Taxonomy" id="2681965"/>
    <lineage>
        <taxon>Bacteria</taxon>
        <taxon>Pseudomonadati</taxon>
        <taxon>Bacteroidota</taxon>
        <taxon>Flavobacteriia</taxon>
        <taxon>Flavobacteriales</taxon>
        <taxon>Flavobacteriaceae</taxon>
        <taxon>Winogradskyella</taxon>
    </lineage>
</organism>
<dbReference type="InterPro" id="IPR008979">
    <property type="entry name" value="Galactose-bd-like_sf"/>
</dbReference>
<dbReference type="PROSITE" id="PS50093">
    <property type="entry name" value="PKD"/>
    <property type="match status" value="1"/>
</dbReference>
<dbReference type="CDD" id="cd00146">
    <property type="entry name" value="PKD"/>
    <property type="match status" value="1"/>
</dbReference>
<evidence type="ECO:0000313" key="3">
    <source>
        <dbReference type="EMBL" id="MUU77780.1"/>
    </source>
</evidence>
<protein>
    <submittedName>
        <fullName evidence="3">PKD domain-containing protein</fullName>
    </submittedName>
</protein>
<gene>
    <name evidence="3" type="ORF">GN138_04945</name>
</gene>
<dbReference type="Gene3D" id="2.60.120.430">
    <property type="entry name" value="Galactose-binding lectin"/>
    <property type="match status" value="1"/>
</dbReference>
<evidence type="ECO:0000256" key="1">
    <source>
        <dbReference type="SAM" id="SignalP"/>
    </source>
</evidence>
<dbReference type="EMBL" id="WOWS01000002">
    <property type="protein sequence ID" value="MUU77780.1"/>
    <property type="molecule type" value="Genomic_DNA"/>
</dbReference>
<comment type="caution">
    <text evidence="3">The sequence shown here is derived from an EMBL/GenBank/DDBJ whole genome shotgun (WGS) entry which is preliminary data.</text>
</comment>
<dbReference type="InterPro" id="IPR013783">
    <property type="entry name" value="Ig-like_fold"/>
</dbReference>
<dbReference type="InterPro" id="IPR022409">
    <property type="entry name" value="PKD/Chitinase_dom"/>
</dbReference>
<dbReference type="Pfam" id="PF00801">
    <property type="entry name" value="PKD"/>
    <property type="match status" value="1"/>
</dbReference>
<feature type="domain" description="PKD" evidence="2">
    <location>
        <begin position="120"/>
        <end position="185"/>
    </location>
</feature>
<keyword evidence="4" id="KW-1185">Reference proteome</keyword>
<reference evidence="3 4" key="1">
    <citation type="submission" date="2019-12" db="EMBL/GenBank/DDBJ databases">
        <authorList>
            <person name="Li J."/>
        </authorList>
    </citation>
    <scope>NUCLEOTIDE SEQUENCE [LARGE SCALE GENOMIC DNA]</scope>
    <source>
        <strain evidence="3 4">HL2-2</strain>
    </source>
</reference>
<dbReference type="Proteomes" id="UP000478208">
    <property type="component" value="Unassembled WGS sequence"/>
</dbReference>
<keyword evidence="1" id="KW-0732">Signal</keyword>
<sequence>MKIIKYIFSLCLLVLLVNSCDEDDSNTSFVDSAVAPTNVSALFEVTQDNTGTVTITPTAEGAIGFNIFYGDDTAEPINLSQGENTSHVYEEGTYTVTVVAFGPTGLETEISQELVVSFEPPTNLIVSAENDAAVSKQVNVTASADNAVSFTVDFGDGSEILSGNIEETVSYIYADPGIYTITVVAMGAAIETTEYVFADFEVTAILQPLTSAPTPPARDAQDVISIFSAAYTNVSNPDYFPDWGQGGQGSSWAMFNLSGDEILQYVNLSYQGVDFGQEIDASQMEYLHLDVWTADVITDLEVSAIRTGPEENAVTLPLGADQWTSIDIPMSDYTDQGLSLADLIQLKFVAPNQWAAGTVFIDNIYFYKEASVPTTIAGTWKVAPEAGSLAVGPSPGSSEWWAIDDAGVTQRTCFFDDTYVFGSDGSFSNVLGTDTWIESWQGGSDYCGTPIAPHDGSNPATYIHDETAGTITINGTGSYLGIPKPYNGGELSNPSDAPSSITYDITLIDINTMSVGIDAGNGVFWTYKLIRDGAVASPLAGTWMVAPEAGSLAVGPTQGSSEWWAIDDAGVTQRACFYDDTYVFGTDGSFSNVLGTDTWVEPWQGIGADSCSTPVAPHDGSNPATYTYDSLAGTVTLNGTGSYLGIPKPYNQGELTSPSEAPESITYDVSFIDSNTVTISIEAGTGVFWMYKLVKI</sequence>
<dbReference type="SUPFAM" id="SSF49299">
    <property type="entry name" value="PKD domain"/>
    <property type="match status" value="1"/>
</dbReference>
<dbReference type="Gene3D" id="2.60.40.10">
    <property type="entry name" value="Immunoglobulins"/>
    <property type="match status" value="1"/>
</dbReference>
<dbReference type="AlphaFoldDB" id="A0A6L6U6C6"/>
<evidence type="ECO:0000259" key="2">
    <source>
        <dbReference type="PROSITE" id="PS50093"/>
    </source>
</evidence>
<feature type="signal peptide" evidence="1">
    <location>
        <begin position="1"/>
        <end position="19"/>
    </location>
</feature>
<dbReference type="RefSeq" id="WP_157362685.1">
    <property type="nucleotide sequence ID" value="NZ_WOWS01000002.1"/>
</dbReference>
<name>A0A6L6U6C6_9FLAO</name>
<dbReference type="SMART" id="SM00089">
    <property type="entry name" value="PKD"/>
    <property type="match status" value="2"/>
</dbReference>